<dbReference type="InterPro" id="IPR027395">
    <property type="entry name" value="WH_DNA-bd_dom"/>
</dbReference>
<dbReference type="InterPro" id="IPR036390">
    <property type="entry name" value="WH_DNA-bd_sf"/>
</dbReference>
<comment type="caution">
    <text evidence="5">The sequence shown here is derived from an EMBL/GenBank/DDBJ whole genome shotgun (WGS) entry which is preliminary data.</text>
</comment>
<accession>A0ABQ1Y511</accession>
<dbReference type="EMBL" id="BMFT01000001">
    <property type="protein sequence ID" value="GGH11652.1"/>
    <property type="molecule type" value="Genomic_DNA"/>
</dbReference>
<dbReference type="Pfam" id="PF13601">
    <property type="entry name" value="HTH_34"/>
    <property type="match status" value="1"/>
</dbReference>
<reference evidence="6" key="1">
    <citation type="journal article" date="2019" name="Int. J. Syst. Evol. Microbiol.">
        <title>The Global Catalogue of Microorganisms (GCM) 10K type strain sequencing project: providing services to taxonomists for standard genome sequencing and annotation.</title>
        <authorList>
            <consortium name="The Broad Institute Genomics Platform"/>
            <consortium name="The Broad Institute Genome Sequencing Center for Infectious Disease"/>
            <person name="Wu L."/>
            <person name="Ma J."/>
        </authorList>
    </citation>
    <scope>NUCLEOTIDE SEQUENCE [LARGE SCALE GENOMIC DNA]</scope>
    <source>
        <strain evidence="6">CGMCC 1.12769</strain>
    </source>
</reference>
<keyword evidence="3" id="KW-0804">Transcription</keyword>
<dbReference type="InterPro" id="IPR036388">
    <property type="entry name" value="WH-like_DNA-bd_sf"/>
</dbReference>
<dbReference type="SMART" id="SM00347">
    <property type="entry name" value="HTH_MARR"/>
    <property type="match status" value="1"/>
</dbReference>
<dbReference type="PANTHER" id="PTHR42756:SF1">
    <property type="entry name" value="TRANSCRIPTIONAL REPRESSOR OF EMRAB OPERON"/>
    <property type="match status" value="1"/>
</dbReference>
<proteinExistence type="predicted"/>
<keyword evidence="2" id="KW-0238">DNA-binding</keyword>
<dbReference type="PROSITE" id="PS50995">
    <property type="entry name" value="HTH_MARR_2"/>
    <property type="match status" value="1"/>
</dbReference>
<organism evidence="5 6">
    <name type="scientific">Paenibacillus segetis</name>
    <dbReference type="NCBI Taxonomy" id="1325360"/>
    <lineage>
        <taxon>Bacteria</taxon>
        <taxon>Bacillati</taxon>
        <taxon>Bacillota</taxon>
        <taxon>Bacilli</taxon>
        <taxon>Bacillales</taxon>
        <taxon>Paenibacillaceae</taxon>
        <taxon>Paenibacillus</taxon>
    </lineage>
</organism>
<dbReference type="Gene3D" id="1.10.10.10">
    <property type="entry name" value="Winged helix-like DNA-binding domain superfamily/Winged helix DNA-binding domain"/>
    <property type="match status" value="1"/>
</dbReference>
<dbReference type="Proteomes" id="UP000659344">
    <property type="component" value="Unassembled WGS sequence"/>
</dbReference>
<evidence type="ECO:0000256" key="1">
    <source>
        <dbReference type="ARBA" id="ARBA00023015"/>
    </source>
</evidence>
<dbReference type="PRINTS" id="PR00598">
    <property type="entry name" value="HTHMARR"/>
</dbReference>
<gene>
    <name evidence="5" type="ORF">GCM10008013_03560</name>
</gene>
<sequence>MVSKNEDNRSNYVEKAIISFSKIMSDNQKSMMDNLNRANKGELFVLRILTLRNAEVLPSELSEALNSSTARISALLGALEKKGQIRREIDKSNRRNILVTITEAGRERAEAEMNEIEGRMAKVFTEMGEADTAEFIRLIKLFSDLSKDEDGCQRG</sequence>
<protein>
    <submittedName>
        <fullName evidence="5">MarR family transcriptional regulator</fullName>
    </submittedName>
</protein>
<name>A0ABQ1Y511_9BACL</name>
<feature type="domain" description="HTH marR-type" evidence="4">
    <location>
        <begin position="10"/>
        <end position="147"/>
    </location>
</feature>
<keyword evidence="1" id="KW-0805">Transcription regulation</keyword>
<dbReference type="SUPFAM" id="SSF46785">
    <property type="entry name" value="Winged helix' DNA-binding domain"/>
    <property type="match status" value="1"/>
</dbReference>
<evidence type="ECO:0000313" key="6">
    <source>
        <dbReference type="Proteomes" id="UP000659344"/>
    </source>
</evidence>
<keyword evidence="6" id="KW-1185">Reference proteome</keyword>
<dbReference type="PANTHER" id="PTHR42756">
    <property type="entry name" value="TRANSCRIPTIONAL REGULATOR, MARR"/>
    <property type="match status" value="1"/>
</dbReference>
<dbReference type="RefSeq" id="WP_229753222.1">
    <property type="nucleotide sequence ID" value="NZ_BMFT01000001.1"/>
</dbReference>
<evidence type="ECO:0000256" key="2">
    <source>
        <dbReference type="ARBA" id="ARBA00023125"/>
    </source>
</evidence>
<dbReference type="InterPro" id="IPR000835">
    <property type="entry name" value="HTH_MarR-typ"/>
</dbReference>
<evidence type="ECO:0000259" key="4">
    <source>
        <dbReference type="PROSITE" id="PS50995"/>
    </source>
</evidence>
<evidence type="ECO:0000313" key="5">
    <source>
        <dbReference type="EMBL" id="GGH11652.1"/>
    </source>
</evidence>
<evidence type="ECO:0000256" key="3">
    <source>
        <dbReference type="ARBA" id="ARBA00023163"/>
    </source>
</evidence>